<evidence type="ECO:0000256" key="6">
    <source>
        <dbReference type="ARBA" id="ARBA00022605"/>
    </source>
</evidence>
<gene>
    <name evidence="13" type="ORF">A2290_03445</name>
</gene>
<evidence type="ECO:0000256" key="9">
    <source>
        <dbReference type="ARBA" id="ARBA00025475"/>
    </source>
</evidence>
<evidence type="ECO:0000256" key="3">
    <source>
        <dbReference type="ARBA" id="ARBA00011152"/>
    </source>
</evidence>
<keyword evidence="5" id="KW-0963">Cytoplasm</keyword>
<dbReference type="PANTHER" id="PTHR21235:SF2">
    <property type="entry name" value="IMIDAZOLE GLYCEROL PHOSPHATE SYNTHASE HISHF"/>
    <property type="match status" value="1"/>
</dbReference>
<dbReference type="InterPro" id="IPR020021">
    <property type="entry name" value="Glycosyl_amidation-assoc_WbuZ"/>
</dbReference>
<comment type="caution">
    <text evidence="13">The sequence shown here is derived from an EMBL/GenBank/DDBJ whole genome shotgun (WGS) entry which is preliminary data.</text>
</comment>
<comment type="function">
    <text evidence="9">IGPS catalyzes the conversion of PRFAR and glutamine to IGP, AICAR and glutamate. The HisF subunit catalyzes the cyclization activity that produces IGP and AICAR from PRFAR using the ammonia provided by the HisH subunit.</text>
</comment>
<dbReference type="EMBL" id="MEUA01000005">
    <property type="protein sequence ID" value="OGC16643.1"/>
    <property type="molecule type" value="Genomic_DNA"/>
</dbReference>
<sequence length="255" mass="27747">MLKNRVIPCLLLKNNGLVKTIKFSNPKYVGDPINAVNIFNDKEVDELIILDITATIEGKKPNYSLLSDIASECFMPLGYGGGVNSIEDVRKLFNLGIEKVVINSYAVENQEFIRSVSNIFGSQSVVVSIDVKSNLWGKHEVYIRGGKQKTGLDPVTHAKQVESLGAGELFINSIDRDGTGQGYDIKLIKSISEVVRIPVVACGGASKTEDFKLAIKDGGASAVAAGSIFVFQGKHRAVLITYPLIDELENIFKDI</sequence>
<evidence type="ECO:0000256" key="11">
    <source>
        <dbReference type="ARBA" id="ARBA00047838"/>
    </source>
</evidence>
<comment type="catalytic activity">
    <reaction evidence="11">
        <text>5-[(5-phospho-1-deoxy-D-ribulos-1-ylimino)methylamino]-1-(5-phospho-beta-D-ribosyl)imidazole-4-carboxamide + L-glutamine = D-erythro-1-(imidazol-4-yl)glycerol 3-phosphate + 5-amino-1-(5-phospho-beta-D-ribosyl)imidazole-4-carboxamide + L-glutamate + H(+)</text>
        <dbReference type="Rhea" id="RHEA:24793"/>
        <dbReference type="ChEBI" id="CHEBI:15378"/>
        <dbReference type="ChEBI" id="CHEBI:29985"/>
        <dbReference type="ChEBI" id="CHEBI:58278"/>
        <dbReference type="ChEBI" id="CHEBI:58359"/>
        <dbReference type="ChEBI" id="CHEBI:58475"/>
        <dbReference type="ChEBI" id="CHEBI:58525"/>
        <dbReference type="EC" id="4.3.2.10"/>
    </reaction>
</comment>
<dbReference type="SUPFAM" id="SSF51366">
    <property type="entry name" value="Ribulose-phoshate binding barrel"/>
    <property type="match status" value="1"/>
</dbReference>
<dbReference type="Gene3D" id="3.20.20.70">
    <property type="entry name" value="Aldolase class I"/>
    <property type="match status" value="1"/>
</dbReference>
<comment type="pathway">
    <text evidence="1">Amino-acid biosynthesis; L-histidine biosynthesis; L-histidine from 5-phospho-alpha-D-ribose 1-diphosphate: step 5/9.</text>
</comment>
<dbReference type="GO" id="GO:0000105">
    <property type="term" value="P:L-histidine biosynthetic process"/>
    <property type="evidence" value="ECO:0007669"/>
    <property type="project" value="UniProtKB-UniPathway"/>
</dbReference>
<reference evidence="13 14" key="1">
    <citation type="journal article" date="2016" name="Nat. Commun.">
        <title>Thousands of microbial genomes shed light on interconnected biogeochemical processes in an aquifer system.</title>
        <authorList>
            <person name="Anantharaman K."/>
            <person name="Brown C.T."/>
            <person name="Hug L.A."/>
            <person name="Sharon I."/>
            <person name="Castelle C.J."/>
            <person name="Probst A.J."/>
            <person name="Thomas B.C."/>
            <person name="Singh A."/>
            <person name="Wilkins M.J."/>
            <person name="Karaoz U."/>
            <person name="Brodie E.L."/>
            <person name="Williams K.H."/>
            <person name="Hubbard S.S."/>
            <person name="Banfield J.F."/>
        </authorList>
    </citation>
    <scope>NUCLEOTIDE SEQUENCE [LARGE SCALE GENOMIC DNA]</scope>
</reference>
<dbReference type="GO" id="GO:0016833">
    <property type="term" value="F:oxo-acid-lyase activity"/>
    <property type="evidence" value="ECO:0007669"/>
    <property type="project" value="InterPro"/>
</dbReference>
<keyword evidence="6 12" id="KW-0028">Amino-acid biosynthesis</keyword>
<dbReference type="CDD" id="cd04731">
    <property type="entry name" value="HisF"/>
    <property type="match status" value="1"/>
</dbReference>
<keyword evidence="7 12" id="KW-0368">Histidine biosynthesis</keyword>
<comment type="similarity">
    <text evidence="2 12">Belongs to the HisA/HisF family.</text>
</comment>
<dbReference type="InterPro" id="IPR006062">
    <property type="entry name" value="His_biosynth"/>
</dbReference>
<dbReference type="NCBIfam" id="NF038364">
    <property type="entry name" value="AglZ_HisF2_fam"/>
    <property type="match status" value="1"/>
</dbReference>
<evidence type="ECO:0000256" key="5">
    <source>
        <dbReference type="ARBA" id="ARBA00022490"/>
    </source>
</evidence>
<dbReference type="InterPro" id="IPR013785">
    <property type="entry name" value="Aldolase_TIM"/>
</dbReference>
<proteinExistence type="inferred from homology"/>
<dbReference type="AlphaFoldDB" id="A0A1F4SA86"/>
<keyword evidence="8" id="KW-0456">Lyase</keyword>
<evidence type="ECO:0000313" key="14">
    <source>
        <dbReference type="Proteomes" id="UP000177905"/>
    </source>
</evidence>
<organism evidence="13 14">
    <name type="scientific">candidate division WOR-1 bacterium RIFOXYB2_FULL_36_35</name>
    <dbReference type="NCBI Taxonomy" id="1802578"/>
    <lineage>
        <taxon>Bacteria</taxon>
        <taxon>Bacillati</taxon>
        <taxon>Saganbacteria</taxon>
    </lineage>
</organism>
<dbReference type="NCBIfam" id="TIGR03572">
    <property type="entry name" value="WbuZ"/>
    <property type="match status" value="1"/>
</dbReference>
<comment type="subunit">
    <text evidence="3">Heterodimer of HisH and HisF.</text>
</comment>
<evidence type="ECO:0000256" key="4">
    <source>
        <dbReference type="ARBA" id="ARBA00012809"/>
    </source>
</evidence>
<protein>
    <recommendedName>
        <fullName evidence="4">imidazole glycerol-phosphate synthase</fullName>
        <ecNumber evidence="4">4.3.2.10</ecNumber>
    </recommendedName>
    <alternativeName>
        <fullName evidence="10">IGP synthase cyclase subunit</fullName>
    </alternativeName>
</protein>
<dbReference type="InterPro" id="IPR004651">
    <property type="entry name" value="HisF"/>
</dbReference>
<dbReference type="Pfam" id="PF00977">
    <property type="entry name" value="His_biosynth"/>
    <property type="match status" value="1"/>
</dbReference>
<evidence type="ECO:0000313" key="13">
    <source>
        <dbReference type="EMBL" id="OGC16643.1"/>
    </source>
</evidence>
<accession>A0A1F4SA86</accession>
<evidence type="ECO:0000256" key="8">
    <source>
        <dbReference type="ARBA" id="ARBA00023239"/>
    </source>
</evidence>
<name>A0A1F4SA86_UNCSA</name>
<dbReference type="Proteomes" id="UP000177905">
    <property type="component" value="Unassembled WGS sequence"/>
</dbReference>
<dbReference type="PANTHER" id="PTHR21235">
    <property type="entry name" value="IMIDAZOLE GLYCEROL PHOSPHATE SYNTHASE SUBUNIT HISF/H IGP SYNTHASE SUBUNIT HISF/H"/>
    <property type="match status" value="1"/>
</dbReference>
<dbReference type="EC" id="4.3.2.10" evidence="4"/>
<dbReference type="InterPro" id="IPR011060">
    <property type="entry name" value="RibuloseP-bd_barrel"/>
</dbReference>
<evidence type="ECO:0000256" key="12">
    <source>
        <dbReference type="RuleBase" id="RU003657"/>
    </source>
</evidence>
<dbReference type="InterPro" id="IPR050064">
    <property type="entry name" value="IGPS_HisA/HisF"/>
</dbReference>
<dbReference type="GO" id="GO:0000107">
    <property type="term" value="F:imidazoleglycerol-phosphate synthase activity"/>
    <property type="evidence" value="ECO:0007669"/>
    <property type="project" value="InterPro"/>
</dbReference>
<evidence type="ECO:0000256" key="10">
    <source>
        <dbReference type="ARBA" id="ARBA00030264"/>
    </source>
</evidence>
<dbReference type="UniPathway" id="UPA00031">
    <property type="reaction ID" value="UER00010"/>
</dbReference>
<evidence type="ECO:0000256" key="7">
    <source>
        <dbReference type="ARBA" id="ARBA00023102"/>
    </source>
</evidence>
<evidence type="ECO:0000256" key="1">
    <source>
        <dbReference type="ARBA" id="ARBA00005091"/>
    </source>
</evidence>
<evidence type="ECO:0000256" key="2">
    <source>
        <dbReference type="ARBA" id="ARBA00009667"/>
    </source>
</evidence>